<reference evidence="1 2" key="1">
    <citation type="submission" date="2016-10" db="EMBL/GenBank/DDBJ databases">
        <authorList>
            <person name="de Groot N.N."/>
        </authorList>
    </citation>
    <scope>NUCLEOTIDE SEQUENCE [LARGE SCALE GENOMIC DNA]</scope>
    <source>
        <strain evidence="1 2">DSM 18978</strain>
    </source>
</reference>
<evidence type="ECO:0000313" key="1">
    <source>
        <dbReference type="EMBL" id="SCZ04462.1"/>
    </source>
</evidence>
<dbReference type="AlphaFoldDB" id="A0A1G5KV30"/>
<protein>
    <submittedName>
        <fullName evidence="1">Ethanolamine utilization protein</fullName>
    </submittedName>
</protein>
<keyword evidence="2" id="KW-1185">Reference proteome</keyword>
<dbReference type="PIRSF" id="PIRSF034981">
    <property type="entry name" value="Eut_put"/>
    <property type="match status" value="1"/>
</dbReference>
<dbReference type="InterPro" id="IPR013372">
    <property type="entry name" value="Eut_put"/>
</dbReference>
<accession>A0A1G5KV30</accession>
<dbReference type="EMBL" id="FMUS01000032">
    <property type="protein sequence ID" value="SCZ04462.1"/>
    <property type="molecule type" value="Genomic_DNA"/>
</dbReference>
<dbReference type="RefSeq" id="WP_091546791.1">
    <property type="nucleotide sequence ID" value="NZ_FMUS01000032.1"/>
</dbReference>
<proteinExistence type="predicted"/>
<evidence type="ECO:0000313" key="2">
    <source>
        <dbReference type="Proteomes" id="UP000198636"/>
    </source>
</evidence>
<sequence>MEKEALVEKITEEVMKLLQGKETIKKLQSTRKALILSYKDETSRQNITQLETLGTECLFLDECHQDEVKYVDFILLPNLSLNSLTYMAMGIEGDEISKRAIRGMLYGKDIFVLSEGIEYRSFQSTSHPHFHQIYMDYEEKLKGYGVKIGSLNEILALTTGQLKQPKESIKQEETEEKAFISNKLITEMALREMCCKENSQLSIDAKAIVTPMAKDYIRMKKIQIVRASTPSQLNS</sequence>
<dbReference type="Proteomes" id="UP000198636">
    <property type="component" value="Unassembled WGS sequence"/>
</dbReference>
<dbReference type="OrthoDB" id="6197337at2"/>
<organism evidence="1 2">
    <name type="scientific">Alkaliphilus peptidifermentans DSM 18978</name>
    <dbReference type="NCBI Taxonomy" id="1120976"/>
    <lineage>
        <taxon>Bacteria</taxon>
        <taxon>Bacillati</taxon>
        <taxon>Bacillota</taxon>
        <taxon>Clostridia</taxon>
        <taxon>Peptostreptococcales</taxon>
        <taxon>Natronincolaceae</taxon>
        <taxon>Alkaliphilus</taxon>
    </lineage>
</organism>
<gene>
    <name evidence="1" type="ORF">SAMN03080606_03792</name>
</gene>
<name>A0A1G5KV30_9FIRM</name>
<dbReference type="STRING" id="1120976.SAMN03080606_03792"/>